<dbReference type="GO" id="GO:0016810">
    <property type="term" value="F:hydrolase activity, acting on carbon-nitrogen (but not peptide) bonds"/>
    <property type="evidence" value="ECO:0007669"/>
    <property type="project" value="InterPro"/>
</dbReference>
<dbReference type="PANTHER" id="PTHR43135">
    <property type="entry name" value="ALPHA-D-RIBOSE 1-METHYLPHOSPHONATE 5-TRIPHOSPHATE DIPHOSPHATASE"/>
    <property type="match status" value="1"/>
</dbReference>
<dbReference type="InterPro" id="IPR011059">
    <property type="entry name" value="Metal-dep_hydrolase_composite"/>
</dbReference>
<dbReference type="NCBIfam" id="NF011987">
    <property type="entry name" value="PRK15446.2-3"/>
    <property type="match status" value="1"/>
</dbReference>
<keyword evidence="3" id="KW-1185">Reference proteome</keyword>
<comment type="caution">
    <text evidence="2">The sequence shown here is derived from an EMBL/GenBank/DDBJ whole genome shotgun (WGS) entry which is preliminary data.</text>
</comment>
<dbReference type="Gene3D" id="2.30.40.10">
    <property type="entry name" value="Urease, subunit C, domain 1"/>
    <property type="match status" value="1"/>
</dbReference>
<dbReference type="InterPro" id="IPR032466">
    <property type="entry name" value="Metal_Hydrolase"/>
</dbReference>
<dbReference type="Gene3D" id="3.20.20.140">
    <property type="entry name" value="Metal-dependent hydrolases"/>
    <property type="match status" value="2"/>
</dbReference>
<dbReference type="NCBIfam" id="TIGR02318">
    <property type="entry name" value="phosphono_phnM"/>
    <property type="match status" value="1"/>
</dbReference>
<dbReference type="OrthoDB" id="9785413at2"/>
<dbReference type="InterPro" id="IPR051781">
    <property type="entry name" value="Metallo-dep_Hydrolase"/>
</dbReference>
<feature type="domain" description="Amidohydrolase-related" evidence="1">
    <location>
        <begin position="202"/>
        <end position="385"/>
    </location>
</feature>
<dbReference type="GO" id="GO:0019700">
    <property type="term" value="P:organic phosphonate catabolic process"/>
    <property type="evidence" value="ECO:0007669"/>
    <property type="project" value="InterPro"/>
</dbReference>
<dbReference type="NCBIfam" id="NF011990">
    <property type="entry name" value="PRK15446.2-6"/>
    <property type="match status" value="1"/>
</dbReference>
<dbReference type="Pfam" id="PF01979">
    <property type="entry name" value="Amidohydro_1"/>
    <property type="match status" value="1"/>
</dbReference>
<dbReference type="PIRSF" id="PIRSF038971">
    <property type="entry name" value="PhnM"/>
    <property type="match status" value="1"/>
</dbReference>
<evidence type="ECO:0000313" key="2">
    <source>
        <dbReference type="EMBL" id="PRH87945.1"/>
    </source>
</evidence>
<dbReference type="InterPro" id="IPR012696">
    <property type="entry name" value="PhnM"/>
</dbReference>
<name>A0A2S9QF39_9HYPH</name>
<organism evidence="2 3">
    <name type="scientific">Labrys okinawensis</name>
    <dbReference type="NCBI Taxonomy" id="346911"/>
    <lineage>
        <taxon>Bacteria</taxon>
        <taxon>Pseudomonadati</taxon>
        <taxon>Pseudomonadota</taxon>
        <taxon>Alphaproteobacteria</taxon>
        <taxon>Hyphomicrobiales</taxon>
        <taxon>Xanthobacteraceae</taxon>
        <taxon>Labrys</taxon>
    </lineage>
</organism>
<dbReference type="SUPFAM" id="SSF51338">
    <property type="entry name" value="Composite domain of metallo-dependent hydrolases"/>
    <property type="match status" value="1"/>
</dbReference>
<accession>A0A2S9QF39</accession>
<dbReference type="NCBIfam" id="NF011983">
    <property type="entry name" value="PRK15446.1-4"/>
    <property type="match status" value="1"/>
</dbReference>
<dbReference type="AlphaFoldDB" id="A0A2S9QF39"/>
<protein>
    <submittedName>
        <fullName evidence="2">Phosphonate metabolism protein PhnM</fullName>
    </submittedName>
</protein>
<evidence type="ECO:0000259" key="1">
    <source>
        <dbReference type="Pfam" id="PF01979"/>
    </source>
</evidence>
<proteinExistence type="predicted"/>
<dbReference type="Proteomes" id="UP000237682">
    <property type="component" value="Unassembled WGS sequence"/>
</dbReference>
<dbReference type="PANTHER" id="PTHR43135:SF3">
    <property type="entry name" value="ALPHA-D-RIBOSE 1-METHYLPHOSPHONATE 5-TRIPHOSPHATE DIPHOSPHATASE"/>
    <property type="match status" value="1"/>
</dbReference>
<dbReference type="SUPFAM" id="SSF51556">
    <property type="entry name" value="Metallo-dependent hydrolases"/>
    <property type="match status" value="1"/>
</dbReference>
<reference evidence="2 3" key="1">
    <citation type="submission" date="2018-02" db="EMBL/GenBank/DDBJ databases">
        <title>Whole genome sequencing of endophytic bacterium.</title>
        <authorList>
            <person name="Eedara R."/>
            <person name="Podile A.R."/>
        </authorList>
    </citation>
    <scope>NUCLEOTIDE SEQUENCE [LARGE SCALE GENOMIC DNA]</scope>
    <source>
        <strain evidence="2 3">RP1T</strain>
    </source>
</reference>
<sequence length="387" mass="41754">MPDLEQFVLSNARLVLADRVIDKGWIAVDKGRIAEIGEGEAPEKGLDMAGDHILPGLVELHTDHLEAHYSPRPSVRWHALSAVMAYDAQIAAAGITTVFDSIRLGSETEEGTISKEGTALAGALEEARQHGHLRVEHRTHIRCELATPDVLTAFQAFRELYPVHLASLMDHTPGQRQFRDLDTWMNFYFPRRVRGETDVESYIKAKLDRHARFAVHSRTNLVALAREHGIVLASHDDATAGHVEEAVADGVAIAEFPTTLEAALASHAAGISVMMGAPNVVRGGSHSGNIAAADLAGEGVLDILSSDYVPASLLLAAFQLPERVPSIDLPAAVRMVSDTPARATGLNDRGRLETGRRADLVRVTQVTSGSGATPIIRRVWSEGRIAA</sequence>
<dbReference type="NCBIfam" id="NF011984">
    <property type="entry name" value="PRK15446.1-5"/>
    <property type="match status" value="1"/>
</dbReference>
<gene>
    <name evidence="2" type="ORF">C5L14_08525</name>
</gene>
<dbReference type="RefSeq" id="WP_105861613.1">
    <property type="nucleotide sequence ID" value="NZ_PUEJ01000003.1"/>
</dbReference>
<evidence type="ECO:0000313" key="3">
    <source>
        <dbReference type="Proteomes" id="UP000237682"/>
    </source>
</evidence>
<dbReference type="InterPro" id="IPR006680">
    <property type="entry name" value="Amidohydro-rel"/>
</dbReference>
<dbReference type="EMBL" id="PUEJ01000003">
    <property type="protein sequence ID" value="PRH87945.1"/>
    <property type="molecule type" value="Genomic_DNA"/>
</dbReference>